<keyword evidence="2" id="KW-1185">Reference proteome</keyword>
<dbReference type="AlphaFoldDB" id="A0A2I0I201"/>
<dbReference type="Proteomes" id="UP000233551">
    <property type="component" value="Unassembled WGS sequence"/>
</dbReference>
<reference evidence="1 2" key="1">
    <citation type="submission" date="2017-11" db="EMBL/GenBank/DDBJ databases">
        <title>De-novo sequencing of pomegranate (Punica granatum L.) genome.</title>
        <authorList>
            <person name="Akparov Z."/>
            <person name="Amiraslanov A."/>
            <person name="Hajiyeva S."/>
            <person name="Abbasov M."/>
            <person name="Kaur K."/>
            <person name="Hamwieh A."/>
            <person name="Solovyev V."/>
            <person name="Salamov A."/>
            <person name="Braich B."/>
            <person name="Kosarev P."/>
            <person name="Mahmoud A."/>
            <person name="Hajiyev E."/>
            <person name="Babayeva S."/>
            <person name="Izzatullayeva V."/>
            <person name="Mammadov A."/>
            <person name="Mammadov A."/>
            <person name="Sharifova S."/>
            <person name="Ojaghi J."/>
            <person name="Eynullazada K."/>
            <person name="Bayramov B."/>
            <person name="Abdulazimova A."/>
            <person name="Shahmuradov I."/>
        </authorList>
    </citation>
    <scope>NUCLEOTIDE SEQUENCE [LARGE SCALE GENOMIC DNA]</scope>
    <source>
        <strain evidence="2">cv. AG2017</strain>
        <tissue evidence="1">Leaf</tissue>
    </source>
</reference>
<dbReference type="EMBL" id="PGOL01004238">
    <property type="protein sequence ID" value="PKI38024.1"/>
    <property type="molecule type" value="Genomic_DNA"/>
</dbReference>
<comment type="caution">
    <text evidence="1">The sequence shown here is derived from an EMBL/GenBank/DDBJ whole genome shotgun (WGS) entry which is preliminary data.</text>
</comment>
<sequence>MAEVDLYKSSIHTHIQKSRLHPPLHPRRSPPRVSRVLLGAPTRPALLPGGFSELDFLSYLLRISMRRWFSGFVD</sequence>
<accession>A0A2I0I201</accession>
<protein>
    <submittedName>
        <fullName evidence="1">Uncharacterized protein</fullName>
    </submittedName>
</protein>
<organism evidence="1 2">
    <name type="scientific">Punica granatum</name>
    <name type="common">Pomegranate</name>
    <dbReference type="NCBI Taxonomy" id="22663"/>
    <lineage>
        <taxon>Eukaryota</taxon>
        <taxon>Viridiplantae</taxon>
        <taxon>Streptophyta</taxon>
        <taxon>Embryophyta</taxon>
        <taxon>Tracheophyta</taxon>
        <taxon>Spermatophyta</taxon>
        <taxon>Magnoliopsida</taxon>
        <taxon>eudicotyledons</taxon>
        <taxon>Gunneridae</taxon>
        <taxon>Pentapetalae</taxon>
        <taxon>rosids</taxon>
        <taxon>malvids</taxon>
        <taxon>Myrtales</taxon>
        <taxon>Lythraceae</taxon>
        <taxon>Punica</taxon>
    </lineage>
</organism>
<gene>
    <name evidence="1" type="ORF">CRG98_041620</name>
</gene>
<name>A0A2I0I201_PUNGR</name>
<evidence type="ECO:0000313" key="1">
    <source>
        <dbReference type="EMBL" id="PKI38024.1"/>
    </source>
</evidence>
<evidence type="ECO:0000313" key="2">
    <source>
        <dbReference type="Proteomes" id="UP000233551"/>
    </source>
</evidence>
<proteinExistence type="predicted"/>